<dbReference type="InterPro" id="IPR051601">
    <property type="entry name" value="Serine_prot/Carboxylest_S33"/>
</dbReference>
<keyword evidence="8" id="KW-1185">Reference proteome</keyword>
<feature type="domain" description="AB hydrolase-1" evidence="6">
    <location>
        <begin position="157"/>
        <end position="548"/>
    </location>
</feature>
<dbReference type="Proteomes" id="UP000198741">
    <property type="component" value="Chromosome I"/>
</dbReference>
<keyword evidence="2 5" id="KW-0732">Signal</keyword>
<dbReference type="PROSITE" id="PS51257">
    <property type="entry name" value="PROKAR_LIPOPROTEIN"/>
    <property type="match status" value="1"/>
</dbReference>
<accession>A0A1H0QZN1</accession>
<dbReference type="PANTHER" id="PTHR43248">
    <property type="entry name" value="2-SUCCINYL-6-HYDROXY-2,4-CYCLOHEXADIENE-1-CARBOXYLATE SYNTHASE"/>
    <property type="match status" value="1"/>
</dbReference>
<dbReference type="AlphaFoldDB" id="A0A1H0QZN1"/>
<dbReference type="GO" id="GO:0016787">
    <property type="term" value="F:hydrolase activity"/>
    <property type="evidence" value="ECO:0007669"/>
    <property type="project" value="UniProtKB-KW"/>
</dbReference>
<dbReference type="Gene3D" id="3.40.50.1820">
    <property type="entry name" value="alpha/beta hydrolase"/>
    <property type="match status" value="1"/>
</dbReference>
<evidence type="ECO:0000259" key="6">
    <source>
        <dbReference type="Pfam" id="PF00561"/>
    </source>
</evidence>
<evidence type="ECO:0000256" key="1">
    <source>
        <dbReference type="ARBA" id="ARBA00010088"/>
    </source>
</evidence>
<keyword evidence="3 7" id="KW-0378">Hydrolase</keyword>
<gene>
    <name evidence="7" type="ORF">SAMN04515671_3331</name>
</gene>
<comment type="similarity">
    <text evidence="1">Belongs to the peptidase S33 family.</text>
</comment>
<evidence type="ECO:0000256" key="4">
    <source>
        <dbReference type="SAM" id="MobiDB-lite"/>
    </source>
</evidence>
<reference evidence="7 8" key="1">
    <citation type="submission" date="2016-10" db="EMBL/GenBank/DDBJ databases">
        <authorList>
            <person name="de Groot N.N."/>
        </authorList>
    </citation>
    <scope>NUCLEOTIDE SEQUENCE [LARGE SCALE GENOMIC DNA]</scope>
    <source>
        <strain evidence="8">P4-7,KCTC 19426,CECT 7604</strain>
    </source>
</reference>
<proteinExistence type="inferred from homology"/>
<dbReference type="RefSeq" id="WP_197676220.1">
    <property type="nucleotide sequence ID" value="NZ_LT629710.1"/>
</dbReference>
<protein>
    <submittedName>
        <fullName evidence="7">Alpha/beta hydrolase fold</fullName>
    </submittedName>
</protein>
<organism evidence="7 8">
    <name type="scientific">Nakamurella panacisegetis</name>
    <dbReference type="NCBI Taxonomy" id="1090615"/>
    <lineage>
        <taxon>Bacteria</taxon>
        <taxon>Bacillati</taxon>
        <taxon>Actinomycetota</taxon>
        <taxon>Actinomycetes</taxon>
        <taxon>Nakamurellales</taxon>
        <taxon>Nakamurellaceae</taxon>
        <taxon>Nakamurella</taxon>
    </lineage>
</organism>
<dbReference type="EMBL" id="LT629710">
    <property type="protein sequence ID" value="SDP22763.1"/>
    <property type="molecule type" value="Genomic_DNA"/>
</dbReference>
<evidence type="ECO:0000313" key="7">
    <source>
        <dbReference type="EMBL" id="SDP22763.1"/>
    </source>
</evidence>
<dbReference type="Pfam" id="PF00561">
    <property type="entry name" value="Abhydrolase_1"/>
    <property type="match status" value="1"/>
</dbReference>
<dbReference type="STRING" id="1090615.SAMN04515671_3331"/>
<name>A0A1H0QZN1_9ACTN</name>
<feature type="signal peptide" evidence="5">
    <location>
        <begin position="1"/>
        <end position="30"/>
    </location>
</feature>
<feature type="region of interest" description="Disordered" evidence="4">
    <location>
        <begin position="45"/>
        <end position="80"/>
    </location>
</feature>
<dbReference type="PANTHER" id="PTHR43248:SF29">
    <property type="entry name" value="TRIPEPTIDYL AMINOPEPTIDASE"/>
    <property type="match status" value="1"/>
</dbReference>
<evidence type="ECO:0000256" key="5">
    <source>
        <dbReference type="SAM" id="SignalP"/>
    </source>
</evidence>
<dbReference type="SUPFAM" id="SSF53474">
    <property type="entry name" value="alpha/beta-Hydrolases"/>
    <property type="match status" value="1"/>
</dbReference>
<dbReference type="InterPro" id="IPR000073">
    <property type="entry name" value="AB_hydrolase_1"/>
</dbReference>
<evidence type="ECO:0000313" key="8">
    <source>
        <dbReference type="Proteomes" id="UP000198741"/>
    </source>
</evidence>
<sequence length="575" mass="59260">MRPYRRSVRPRSVVHGAAVVALLMLLAACATNIAGSATIGKASAVSGSTSGSVPTGPITQPSSTPGTSSSTSPSATSTGSAGVVPAGLEKFYGQQLDWGSCASYATSSGDASIYAQPALQCARLTVPMAYDNPTGATIKIGVLRKVATDRSARIGSVIMNPGGPGASGMSFVSQVAVYGLDAQLNARFDLVGFDPRGVGSSVPLIVCQTDAELDATRAQTARSNTPAAVSAAMAQLKGYAAGCVTKTAAAGNVDGKTFLANVGTRDVARDMDVLRGVLGDPKLTYVGFSYGTRIGYVYAEEFPKNVRAMILDGAVDPTRSVSESLVEQAKGFQQAFVTFATACAKLADCALGSDPSKATAAFQAMSRPLLANPLKLPQGRVLSYGDATLGVAEAMYDNSSWPDLEKALTDLKAGQGEKLMALADEYYQRDSSGKYSEKPDSFNAIRCVDDPAVTDPAEVIKVNQQVADAAPFEDSADPAADIPDLCAYWPVPATLKPGALSVPGLPKVLVISTTGDPATPYQNGVDLAQQLGADLLTYQGTRHAAFIVANSTCVNSAGNAYLLNLTLPAAGTTCS</sequence>
<evidence type="ECO:0000256" key="3">
    <source>
        <dbReference type="ARBA" id="ARBA00022801"/>
    </source>
</evidence>
<feature type="chain" id="PRO_5039674299" evidence="5">
    <location>
        <begin position="31"/>
        <end position="575"/>
    </location>
</feature>
<dbReference type="InterPro" id="IPR029058">
    <property type="entry name" value="AB_hydrolase_fold"/>
</dbReference>
<evidence type="ECO:0000256" key="2">
    <source>
        <dbReference type="ARBA" id="ARBA00022729"/>
    </source>
</evidence>